<dbReference type="PROSITE" id="PS51257">
    <property type="entry name" value="PROKAR_LIPOPROTEIN"/>
    <property type="match status" value="1"/>
</dbReference>
<dbReference type="AlphaFoldDB" id="A0A4R3KN07"/>
<dbReference type="Gene3D" id="2.120.10.30">
    <property type="entry name" value="TolB, C-terminal domain"/>
    <property type="match status" value="1"/>
</dbReference>
<gene>
    <name evidence="1" type="ORF">EDD80_1104</name>
</gene>
<dbReference type="RefSeq" id="WP_132129932.1">
    <property type="nucleotide sequence ID" value="NZ_CP042432.1"/>
</dbReference>
<dbReference type="InterPro" id="IPR011042">
    <property type="entry name" value="6-blade_b-propeller_TolB-like"/>
</dbReference>
<name>A0A4R3KN07_9SPHI</name>
<protein>
    <submittedName>
        <fullName evidence="1">6-bladed beta-propeller protein</fullName>
    </submittedName>
</protein>
<dbReference type="EMBL" id="SMAD01000010">
    <property type="protein sequence ID" value="TCS85807.1"/>
    <property type="molecule type" value="Genomic_DNA"/>
</dbReference>
<evidence type="ECO:0000313" key="1">
    <source>
        <dbReference type="EMBL" id="TCS85807.1"/>
    </source>
</evidence>
<keyword evidence="2" id="KW-1185">Reference proteome</keyword>
<dbReference type="OrthoDB" id="1050076at2"/>
<evidence type="ECO:0000313" key="2">
    <source>
        <dbReference type="Proteomes" id="UP000295807"/>
    </source>
</evidence>
<comment type="caution">
    <text evidence="1">The sequence shown here is derived from an EMBL/GenBank/DDBJ whole genome shotgun (WGS) entry which is preliminary data.</text>
</comment>
<sequence>MRKHVYFLLILSFLFITGCKPEKAGHQSADESELVTIKIPDSYQSRKDFDFDDYFSKAAYIPLETTEESFVDGINRLALYKGKIYILSKGSNSVLIFDERGKFLNRVRREGRGPGEYQSLMDFAIDKKGQRLVLYSDRPYLFIYCDLDGEYLNHIPFNNLAFRIGYINGKVQLLVNEKVNLLTEISEGSLEQRTLLNTSATDVFFNNRRIEQPALTTASKLNLLMFYSDTVYTYDGKKLSASFFLDFGDKDFRLEPEFKNMGFLEIYQEVFIRRLGFPVYNFREMEDYVVFSFGTIGNLVLYHKSTGKTSKHRKFEKEGDPMWFSNYFAHDGDDNSIFTIYDAPSFMKRAAEAVEDGKVLPEDVKAVLGNLSELDNPVLLRYTFK</sequence>
<accession>A0A4R3KN07</accession>
<dbReference type="Pfam" id="PF17170">
    <property type="entry name" value="DUF5128"/>
    <property type="match status" value="1"/>
</dbReference>
<dbReference type="SUPFAM" id="SSF63825">
    <property type="entry name" value="YWTD domain"/>
    <property type="match status" value="1"/>
</dbReference>
<proteinExistence type="predicted"/>
<reference evidence="1 2" key="1">
    <citation type="submission" date="2019-03" db="EMBL/GenBank/DDBJ databases">
        <title>Genomic Encyclopedia of Type Strains, Phase IV (KMG-IV): sequencing the most valuable type-strain genomes for metagenomic binning, comparative biology and taxonomic classification.</title>
        <authorList>
            <person name="Goeker M."/>
        </authorList>
    </citation>
    <scope>NUCLEOTIDE SEQUENCE [LARGE SCALE GENOMIC DNA]</scope>
    <source>
        <strain evidence="1 2">DSM 21100</strain>
    </source>
</reference>
<dbReference type="Proteomes" id="UP000295807">
    <property type="component" value="Unassembled WGS sequence"/>
</dbReference>
<organism evidence="1 2">
    <name type="scientific">Anseongella ginsenosidimutans</name>
    <dbReference type="NCBI Taxonomy" id="496056"/>
    <lineage>
        <taxon>Bacteria</taxon>
        <taxon>Pseudomonadati</taxon>
        <taxon>Bacteroidota</taxon>
        <taxon>Sphingobacteriia</taxon>
        <taxon>Sphingobacteriales</taxon>
        <taxon>Sphingobacteriaceae</taxon>
        <taxon>Anseongella</taxon>
    </lineage>
</organism>